<dbReference type="AlphaFoldDB" id="E4Y8S7"/>
<proteinExistence type="inferred from homology"/>
<sequence>MRFIEDNLDRLFFGTVVAFCIACRLSQLSKSKEQNDESDFYTNAIAFKDEGLRRLREQVERARISAIRIKRTTSAIVLTGRSSDSPNLSSEKKSDELTYTESSRNDCSSWDTNRSSAKVTYKDNIHPECFLSMDDCIRYNGFPCDVFTVETEDGFLVEIHRLRNEGKPAVLLQHGILGDTGHWLAAGPDHGLAYRLFKEGYDVFLANTRGNPYSRRHTELSPDEDSKFWKWTFHEIAKYEIPAIVRRVCKISKQQKIWYIAHSQGTLLVFANQEAGDAETRERLHGIIALAPILSLKNVKGAWRSLVAPFKSLVTNQLVNLDCEFLQKTKGTRFLAKLVRDTPELIKTWGTSIAQDFAFHTVNFNHKRYVQDRLQVFISHTPCGTSFRNVVHFGQNIGHERMARFDYGAKGNLIAYNSETPPFYDWSKIDLPIHLFVGTSDWISTPEDVLLIRPYLKNSTLVLIDDFDHLDFIWGKTAHHELHPKIIHVLKSSKL</sequence>
<dbReference type="SUPFAM" id="SSF53474">
    <property type="entry name" value="alpha/beta-Hydrolases"/>
    <property type="match status" value="1"/>
</dbReference>
<evidence type="ECO:0000256" key="2">
    <source>
        <dbReference type="ARBA" id="ARBA00022729"/>
    </source>
</evidence>
<keyword evidence="2" id="KW-0732">Signal</keyword>
<evidence type="ECO:0000256" key="4">
    <source>
        <dbReference type="ARBA" id="ARBA00022963"/>
    </source>
</evidence>
<evidence type="ECO:0000256" key="1">
    <source>
        <dbReference type="ARBA" id="ARBA00010701"/>
    </source>
</evidence>
<keyword evidence="6" id="KW-0325">Glycoprotein</keyword>
<evidence type="ECO:0000259" key="7">
    <source>
        <dbReference type="Pfam" id="PF00561"/>
    </source>
</evidence>
<evidence type="ECO:0000256" key="5">
    <source>
        <dbReference type="ARBA" id="ARBA00023098"/>
    </source>
</evidence>
<keyword evidence="4" id="KW-0442">Lipid degradation</keyword>
<gene>
    <name evidence="8" type="ORF">GSOID_T00029256001</name>
</gene>
<accession>E4Y8S7</accession>
<evidence type="ECO:0000313" key="8">
    <source>
        <dbReference type="EMBL" id="CBY32027.1"/>
    </source>
</evidence>
<feature type="domain" description="AB hydrolase-1" evidence="7">
    <location>
        <begin position="168"/>
        <end position="475"/>
    </location>
</feature>
<evidence type="ECO:0000256" key="6">
    <source>
        <dbReference type="ARBA" id="ARBA00023180"/>
    </source>
</evidence>
<keyword evidence="5" id="KW-0443">Lipid metabolism</keyword>
<dbReference type="GO" id="GO:0016042">
    <property type="term" value="P:lipid catabolic process"/>
    <property type="evidence" value="ECO:0007669"/>
    <property type="project" value="UniProtKB-KW"/>
</dbReference>
<reference evidence="8" key="1">
    <citation type="journal article" date="2010" name="Science">
        <title>Plasticity of animal genome architecture unmasked by rapid evolution of a pelagic tunicate.</title>
        <authorList>
            <person name="Denoeud F."/>
            <person name="Henriet S."/>
            <person name="Mungpakdee S."/>
            <person name="Aury J.M."/>
            <person name="Da Silva C."/>
            <person name="Brinkmann H."/>
            <person name="Mikhaleva J."/>
            <person name="Olsen L.C."/>
            <person name="Jubin C."/>
            <person name="Canestro C."/>
            <person name="Bouquet J.M."/>
            <person name="Danks G."/>
            <person name="Poulain J."/>
            <person name="Campsteijn C."/>
            <person name="Adamski M."/>
            <person name="Cross I."/>
            <person name="Yadetie F."/>
            <person name="Muffato M."/>
            <person name="Louis A."/>
            <person name="Butcher S."/>
            <person name="Tsagkogeorga G."/>
            <person name="Konrad A."/>
            <person name="Singh S."/>
            <person name="Jensen M.F."/>
            <person name="Cong E.H."/>
            <person name="Eikeseth-Otteraa H."/>
            <person name="Noel B."/>
            <person name="Anthouard V."/>
            <person name="Porcel B.M."/>
            <person name="Kachouri-Lafond R."/>
            <person name="Nishino A."/>
            <person name="Ugolini M."/>
            <person name="Chourrout P."/>
            <person name="Nishida H."/>
            <person name="Aasland R."/>
            <person name="Huzurbazar S."/>
            <person name="Westhof E."/>
            <person name="Delsuc F."/>
            <person name="Lehrach H."/>
            <person name="Reinhardt R."/>
            <person name="Weissenbach J."/>
            <person name="Roy S.W."/>
            <person name="Artiguenave F."/>
            <person name="Postlethwait J.H."/>
            <person name="Manak J.R."/>
            <person name="Thompson E.M."/>
            <person name="Jaillon O."/>
            <person name="Du Pasquier L."/>
            <person name="Boudinot P."/>
            <person name="Liberles D.A."/>
            <person name="Volff J.N."/>
            <person name="Philippe H."/>
            <person name="Lenhard B."/>
            <person name="Roest Crollius H."/>
            <person name="Wincker P."/>
            <person name="Chourrout D."/>
        </authorList>
    </citation>
    <scope>NUCLEOTIDE SEQUENCE [LARGE SCALE GENOMIC DNA]</scope>
</reference>
<comment type="similarity">
    <text evidence="1">Belongs to the AB hydrolase superfamily. Lipase family.</text>
</comment>
<protein>
    <recommendedName>
        <fullName evidence="7">AB hydrolase-1 domain-containing protein</fullName>
    </recommendedName>
</protein>
<name>E4Y8S7_OIKDI</name>
<dbReference type="ESTHER" id="oikdi-e4y8s7">
    <property type="family name" value="Acidic_Lipase"/>
</dbReference>
<dbReference type="Gene3D" id="3.40.50.1820">
    <property type="entry name" value="alpha/beta hydrolase"/>
    <property type="match status" value="1"/>
</dbReference>
<dbReference type="EMBL" id="FN654328">
    <property type="protein sequence ID" value="CBY32027.1"/>
    <property type="molecule type" value="Genomic_DNA"/>
</dbReference>
<keyword evidence="3" id="KW-0378">Hydrolase</keyword>
<dbReference type="Proteomes" id="UP000011014">
    <property type="component" value="Unassembled WGS sequence"/>
</dbReference>
<dbReference type="FunFam" id="3.40.50.1820:FF:000057">
    <property type="entry name" value="Lipase"/>
    <property type="match status" value="1"/>
</dbReference>
<dbReference type="PANTHER" id="PTHR11005">
    <property type="entry name" value="LYSOSOMAL ACID LIPASE-RELATED"/>
    <property type="match status" value="1"/>
</dbReference>
<organism evidence="8">
    <name type="scientific">Oikopleura dioica</name>
    <name type="common">Tunicate</name>
    <dbReference type="NCBI Taxonomy" id="34765"/>
    <lineage>
        <taxon>Eukaryota</taxon>
        <taxon>Metazoa</taxon>
        <taxon>Chordata</taxon>
        <taxon>Tunicata</taxon>
        <taxon>Appendicularia</taxon>
        <taxon>Copelata</taxon>
        <taxon>Oikopleuridae</taxon>
        <taxon>Oikopleura</taxon>
    </lineage>
</organism>
<dbReference type="GO" id="GO:0016787">
    <property type="term" value="F:hydrolase activity"/>
    <property type="evidence" value="ECO:0007669"/>
    <property type="project" value="UniProtKB-KW"/>
</dbReference>
<dbReference type="Pfam" id="PF00561">
    <property type="entry name" value="Abhydrolase_1"/>
    <property type="match status" value="1"/>
</dbReference>
<dbReference type="InterPro" id="IPR000073">
    <property type="entry name" value="AB_hydrolase_1"/>
</dbReference>
<dbReference type="InterPro" id="IPR029058">
    <property type="entry name" value="AB_hydrolase_fold"/>
</dbReference>
<evidence type="ECO:0000256" key="3">
    <source>
        <dbReference type="ARBA" id="ARBA00022801"/>
    </source>
</evidence>